<feature type="compositionally biased region" description="Polar residues" evidence="1">
    <location>
        <begin position="26"/>
        <end position="38"/>
    </location>
</feature>
<sequence length="216" mass="25054">MRTITEEENPSDLVTSDVKNPPWGTEPQTPSTATGTRKSFPWTTYSKDYIGLPGSVAQPQRMRTAEHLPRGWPFETTHYAGTFRTPQVGYSRHGVPTPASVHRRNNPHARIQDPWHYPDKTYLVWKNVPSLFPPPRETQSAPPNILQNDKHRWFNTTYKTTFNARPLGKLSSYSKPMATFSLKPDNYFIFALHPFLSFLYSSYYYSPFCLSYYFTF</sequence>
<evidence type="ECO:0000256" key="1">
    <source>
        <dbReference type="SAM" id="MobiDB-lite"/>
    </source>
</evidence>
<gene>
    <name evidence="3" type="ORF">NEMVEDRAFT_v1g244654</name>
</gene>
<keyword evidence="2" id="KW-0472">Membrane</keyword>
<keyword evidence="4" id="KW-1185">Reference proteome</keyword>
<evidence type="ECO:0000256" key="2">
    <source>
        <dbReference type="SAM" id="Phobius"/>
    </source>
</evidence>
<dbReference type="HOGENOM" id="CLU_1278983_0_0_1"/>
<accession>A7SE95</accession>
<organism evidence="3 4">
    <name type="scientific">Nematostella vectensis</name>
    <name type="common">Starlet sea anemone</name>
    <dbReference type="NCBI Taxonomy" id="45351"/>
    <lineage>
        <taxon>Eukaryota</taxon>
        <taxon>Metazoa</taxon>
        <taxon>Cnidaria</taxon>
        <taxon>Anthozoa</taxon>
        <taxon>Hexacorallia</taxon>
        <taxon>Actiniaria</taxon>
        <taxon>Edwardsiidae</taxon>
        <taxon>Nematostella</taxon>
    </lineage>
</organism>
<reference evidence="3 4" key="1">
    <citation type="journal article" date="2007" name="Science">
        <title>Sea anemone genome reveals ancestral eumetazoan gene repertoire and genomic organization.</title>
        <authorList>
            <person name="Putnam N.H."/>
            <person name="Srivastava M."/>
            <person name="Hellsten U."/>
            <person name="Dirks B."/>
            <person name="Chapman J."/>
            <person name="Salamov A."/>
            <person name="Terry A."/>
            <person name="Shapiro H."/>
            <person name="Lindquist E."/>
            <person name="Kapitonov V.V."/>
            <person name="Jurka J."/>
            <person name="Genikhovich G."/>
            <person name="Grigoriev I.V."/>
            <person name="Lucas S.M."/>
            <person name="Steele R.E."/>
            <person name="Finnerty J.R."/>
            <person name="Technau U."/>
            <person name="Martindale M.Q."/>
            <person name="Rokhsar D.S."/>
        </authorList>
    </citation>
    <scope>NUCLEOTIDE SEQUENCE [LARGE SCALE GENOMIC DNA]</scope>
    <source>
        <strain evidence="4">CH2 X CH6</strain>
    </source>
</reference>
<dbReference type="EMBL" id="DS469635">
    <property type="protein sequence ID" value="EDO37971.1"/>
    <property type="molecule type" value="Genomic_DNA"/>
</dbReference>
<evidence type="ECO:0000313" key="3">
    <source>
        <dbReference type="EMBL" id="EDO37971.1"/>
    </source>
</evidence>
<feature type="region of interest" description="Disordered" evidence="1">
    <location>
        <begin position="1"/>
        <end position="38"/>
    </location>
</feature>
<keyword evidence="2" id="KW-1133">Transmembrane helix</keyword>
<dbReference type="KEGG" id="nve:5509559"/>
<proteinExistence type="predicted"/>
<feature type="transmembrane region" description="Helical" evidence="2">
    <location>
        <begin position="187"/>
        <end position="206"/>
    </location>
</feature>
<protein>
    <submittedName>
        <fullName evidence="3">Uncharacterized protein</fullName>
    </submittedName>
</protein>
<dbReference type="AlphaFoldDB" id="A7SE95"/>
<name>A7SE95_NEMVE</name>
<dbReference type="InParanoid" id="A7SE95"/>
<keyword evidence="2" id="KW-0812">Transmembrane</keyword>
<evidence type="ECO:0000313" key="4">
    <source>
        <dbReference type="Proteomes" id="UP000001593"/>
    </source>
</evidence>
<dbReference type="Proteomes" id="UP000001593">
    <property type="component" value="Unassembled WGS sequence"/>
</dbReference>
<dbReference type="OMA" id="NPPWGTE"/>
<dbReference type="OrthoDB" id="5974769at2759"/>
<feature type="compositionally biased region" description="Acidic residues" evidence="1">
    <location>
        <begin position="1"/>
        <end position="10"/>
    </location>
</feature>